<evidence type="ECO:0000256" key="1">
    <source>
        <dbReference type="ARBA" id="ARBA00004651"/>
    </source>
</evidence>
<sequence length="144" mass="15164">MITHLDRVRPHVLGLFRIVIGLLFTCHGIASLFGALGRAPEPAGAWPGWYAAVVQLAGGVLVALGTGTRTAAFLGSGSMAFAYFDVHQRAALLPIENGGEAAVLFCWTLLLLVFTGPGTLSAARLLPGRRASDERPEHHLGVPV</sequence>
<dbReference type="InterPro" id="IPR032808">
    <property type="entry name" value="DoxX"/>
</dbReference>
<dbReference type="InterPro" id="IPR051907">
    <property type="entry name" value="DoxX-like_oxidoreductase"/>
</dbReference>
<protein>
    <submittedName>
        <fullName evidence="8">DoxX family protein</fullName>
    </submittedName>
</protein>
<feature type="transmembrane region" description="Helical" evidence="7">
    <location>
        <begin position="12"/>
        <end position="36"/>
    </location>
</feature>
<evidence type="ECO:0000256" key="4">
    <source>
        <dbReference type="ARBA" id="ARBA00022692"/>
    </source>
</evidence>
<evidence type="ECO:0000256" key="6">
    <source>
        <dbReference type="ARBA" id="ARBA00023136"/>
    </source>
</evidence>
<evidence type="ECO:0000256" key="5">
    <source>
        <dbReference type="ARBA" id="ARBA00022989"/>
    </source>
</evidence>
<evidence type="ECO:0000256" key="3">
    <source>
        <dbReference type="ARBA" id="ARBA00022475"/>
    </source>
</evidence>
<keyword evidence="5 7" id="KW-1133">Transmembrane helix</keyword>
<dbReference type="RefSeq" id="WP_306060873.1">
    <property type="nucleotide sequence ID" value="NZ_CP120997.1"/>
</dbReference>
<feature type="transmembrane region" description="Helical" evidence="7">
    <location>
        <begin position="71"/>
        <end position="90"/>
    </location>
</feature>
<proteinExistence type="inferred from homology"/>
<accession>A0ABY9HVU7</accession>
<gene>
    <name evidence="8" type="ORF">P8A18_13105</name>
</gene>
<keyword evidence="4 7" id="KW-0812">Transmembrane</keyword>
<comment type="similarity">
    <text evidence="2">Belongs to the DoxX family.</text>
</comment>
<keyword evidence="3" id="KW-1003">Cell membrane</keyword>
<name>A0ABY9HVU7_9ACTN</name>
<evidence type="ECO:0000313" key="8">
    <source>
        <dbReference type="EMBL" id="WLQ38128.1"/>
    </source>
</evidence>
<evidence type="ECO:0000256" key="7">
    <source>
        <dbReference type="SAM" id="Phobius"/>
    </source>
</evidence>
<keyword evidence="6 7" id="KW-0472">Membrane</keyword>
<dbReference type="Pfam" id="PF07681">
    <property type="entry name" value="DoxX"/>
    <property type="match status" value="1"/>
</dbReference>
<dbReference type="EMBL" id="CP120997">
    <property type="protein sequence ID" value="WLQ38128.1"/>
    <property type="molecule type" value="Genomic_DNA"/>
</dbReference>
<reference evidence="8 9" key="1">
    <citation type="submission" date="2023-03" db="EMBL/GenBank/DDBJ databases">
        <title>Isolation and description of six Streptomyces strains from soil environments, able to metabolize different microbial glucans.</title>
        <authorList>
            <person name="Widen T."/>
            <person name="Larsbrink J."/>
        </authorList>
    </citation>
    <scope>NUCLEOTIDE SEQUENCE [LARGE SCALE GENOMIC DNA]</scope>
    <source>
        <strain evidence="8 9">Mut1</strain>
    </source>
</reference>
<feature type="transmembrane region" description="Helical" evidence="7">
    <location>
        <begin position="102"/>
        <end position="126"/>
    </location>
</feature>
<organism evidence="8 9">
    <name type="scientific">Streptomyces castrisilvae</name>
    <dbReference type="NCBI Taxonomy" id="3033811"/>
    <lineage>
        <taxon>Bacteria</taxon>
        <taxon>Bacillati</taxon>
        <taxon>Actinomycetota</taxon>
        <taxon>Actinomycetes</taxon>
        <taxon>Kitasatosporales</taxon>
        <taxon>Streptomycetaceae</taxon>
        <taxon>Streptomyces</taxon>
    </lineage>
</organism>
<evidence type="ECO:0000313" key="9">
    <source>
        <dbReference type="Proteomes" id="UP001239522"/>
    </source>
</evidence>
<keyword evidence="9" id="KW-1185">Reference proteome</keyword>
<dbReference type="Proteomes" id="UP001239522">
    <property type="component" value="Chromosome"/>
</dbReference>
<dbReference type="PANTHER" id="PTHR33452">
    <property type="entry name" value="OXIDOREDUCTASE CATD-RELATED"/>
    <property type="match status" value="1"/>
</dbReference>
<feature type="transmembrane region" description="Helical" evidence="7">
    <location>
        <begin position="48"/>
        <end position="64"/>
    </location>
</feature>
<dbReference type="PANTHER" id="PTHR33452:SF4">
    <property type="entry name" value="BLL4328 PROTEIN"/>
    <property type="match status" value="1"/>
</dbReference>
<comment type="subcellular location">
    <subcellularLocation>
        <location evidence="1">Cell membrane</location>
        <topology evidence="1">Multi-pass membrane protein</topology>
    </subcellularLocation>
</comment>
<evidence type="ECO:0000256" key="2">
    <source>
        <dbReference type="ARBA" id="ARBA00006679"/>
    </source>
</evidence>